<dbReference type="EMBL" id="AFHQ01000044">
    <property type="protein sequence ID" value="EGK58595.1"/>
    <property type="molecule type" value="Genomic_DNA"/>
</dbReference>
<keyword evidence="2" id="KW-1185">Reference proteome</keyword>
<name>F5RNT0_9FIRM</name>
<accession>F5RNT0</accession>
<protein>
    <submittedName>
        <fullName evidence="1">Uncharacterized protein</fullName>
    </submittedName>
</protein>
<organism evidence="1 2">
    <name type="scientific">Centipeda periodontii DSM 2778</name>
    <dbReference type="NCBI Taxonomy" id="888060"/>
    <lineage>
        <taxon>Bacteria</taxon>
        <taxon>Bacillati</taxon>
        <taxon>Bacillota</taxon>
        <taxon>Negativicutes</taxon>
        <taxon>Selenomonadales</taxon>
        <taxon>Selenomonadaceae</taxon>
        <taxon>Centipeda</taxon>
    </lineage>
</organism>
<evidence type="ECO:0000313" key="2">
    <source>
        <dbReference type="Proteomes" id="UP000004067"/>
    </source>
</evidence>
<dbReference type="STRING" id="888060.HMPREF9081_1901"/>
<comment type="caution">
    <text evidence="1">The sequence shown here is derived from an EMBL/GenBank/DDBJ whole genome shotgun (WGS) entry which is preliminary data.</text>
</comment>
<evidence type="ECO:0000313" key="1">
    <source>
        <dbReference type="EMBL" id="EGK58595.1"/>
    </source>
</evidence>
<proteinExistence type="predicted"/>
<dbReference type="HOGENOM" id="CLU_3267571_0_0_9"/>
<dbReference type="Proteomes" id="UP000004067">
    <property type="component" value="Unassembled WGS sequence"/>
</dbReference>
<sequence length="41" mass="4688">MFQSTRPVRGATVCGLSKLYHFVFQSTRPVRGATHLCRLHE</sequence>
<dbReference type="AlphaFoldDB" id="F5RNT0"/>
<reference evidence="1 2" key="1">
    <citation type="submission" date="2011-04" db="EMBL/GenBank/DDBJ databases">
        <authorList>
            <person name="Muzny D."/>
            <person name="Qin X."/>
            <person name="Deng J."/>
            <person name="Jiang H."/>
            <person name="Liu Y."/>
            <person name="Qu J."/>
            <person name="Song X.-Z."/>
            <person name="Zhang L."/>
            <person name="Thornton R."/>
            <person name="Coyle M."/>
            <person name="Francisco L."/>
            <person name="Jackson L."/>
            <person name="Javaid M."/>
            <person name="Korchina V."/>
            <person name="Kovar C."/>
            <person name="Mata R."/>
            <person name="Mathew T."/>
            <person name="Ngo R."/>
            <person name="Nguyen L."/>
            <person name="Nguyen N."/>
            <person name="Okwuonu G."/>
            <person name="Ongeri F."/>
            <person name="Pham C."/>
            <person name="Simmons D."/>
            <person name="Wilczek-Boney K."/>
            <person name="Hale W."/>
            <person name="Jakkamsetti A."/>
            <person name="Pham P."/>
            <person name="Ruth R."/>
            <person name="San Lucas F."/>
            <person name="Warren J."/>
            <person name="Zhang J."/>
            <person name="Zhao Z."/>
            <person name="Zhou C."/>
            <person name="Zhu D."/>
            <person name="Lee S."/>
            <person name="Bess C."/>
            <person name="Blankenburg K."/>
            <person name="Forbes L."/>
            <person name="Fu Q."/>
            <person name="Gubbala S."/>
            <person name="Hirani K."/>
            <person name="Jayaseelan J.C."/>
            <person name="Lara F."/>
            <person name="Munidasa M."/>
            <person name="Palculict T."/>
            <person name="Patil S."/>
            <person name="Pu L.-L."/>
            <person name="Saada N."/>
            <person name="Tang L."/>
            <person name="Weissenberger G."/>
            <person name="Zhu Y."/>
            <person name="Hemphill L."/>
            <person name="Shang Y."/>
            <person name="Youmans B."/>
            <person name="Ayvaz T."/>
            <person name="Ross M."/>
            <person name="Santibanez J."/>
            <person name="Aqrawi P."/>
            <person name="Gross S."/>
            <person name="Joshi V."/>
            <person name="Fowler G."/>
            <person name="Nazareth L."/>
            <person name="Reid J."/>
            <person name="Worley K."/>
            <person name="Petrosino J."/>
            <person name="Highlander S."/>
            <person name="Gibbs R."/>
        </authorList>
    </citation>
    <scope>NUCLEOTIDE SEQUENCE [LARGE SCALE GENOMIC DNA]</scope>
    <source>
        <strain evidence="1 2">DSM 2778</strain>
    </source>
</reference>
<gene>
    <name evidence="1" type="ORF">HMPREF9081_1901</name>
</gene>